<dbReference type="OrthoDB" id="9804774at2"/>
<evidence type="ECO:0000256" key="1">
    <source>
        <dbReference type="ARBA" id="ARBA00006484"/>
    </source>
</evidence>
<evidence type="ECO:0000313" key="3">
    <source>
        <dbReference type="EMBL" id="MBB4882671.1"/>
    </source>
</evidence>
<name>A0A4Y8X5E3_9MICC</name>
<protein>
    <submittedName>
        <fullName evidence="3">3-oxoacyl-[acyl-carrier protein] reductase</fullName>
        <ecNumber evidence="3">1.1.1.100</ecNumber>
    </submittedName>
</protein>
<dbReference type="InterPro" id="IPR036291">
    <property type="entry name" value="NAD(P)-bd_dom_sf"/>
</dbReference>
<comment type="caution">
    <text evidence="3">The sequence shown here is derived from an EMBL/GenBank/DDBJ whole genome shotgun (WGS) entry which is preliminary data.</text>
</comment>
<dbReference type="InterPro" id="IPR020904">
    <property type="entry name" value="Sc_DH/Rdtase_CS"/>
</dbReference>
<keyword evidence="3" id="KW-0560">Oxidoreductase</keyword>
<sequence length="454" mass="45294">MPSTDPYGDLVRSPLGSRLTGALGLPRPAQLRRHEADTPDITGTVLVLGEGAGAEQARTLVAAVGAHPVGEPPAEGGLTGVVACFDAVAHPGELSATALALGGALRALGPSAHVVTVARDPEQAEAPAERAARAGVIGLTRSLAHEMRRGGTANALLLQDGAALSDAGPAGALAFLLSARSAFVSGQPLPAGPGTPATASASPGATAPLAGRVAVVTGAARGIGAAILRTLARDGATVIGVDLPAAGEDLMRLVNEVGGTALALDITAPDAGRRLLEHARTRHGRLDVVVHNAGITKDRMLANMDAARWDAVLAVNTASQLAINEVLLAEDARDTVAADLRIVGLASISGIAGNRGQTNYAASKAGVMGLTAATAPVLAARGGGITAVAPGFIETEMTARIPLLTRELGRRLSSLQQGGRPEDVAEAVAFLASPAASGVNGTTLRVCGQAMMGA</sequence>
<keyword evidence="4" id="KW-1185">Reference proteome</keyword>
<dbReference type="PRINTS" id="PR00080">
    <property type="entry name" value="SDRFAMILY"/>
</dbReference>
<organism evidence="3 4">
    <name type="scientific">Micrococcus flavus</name>
    <dbReference type="NCBI Taxonomy" id="384602"/>
    <lineage>
        <taxon>Bacteria</taxon>
        <taxon>Bacillati</taxon>
        <taxon>Actinomycetota</taxon>
        <taxon>Actinomycetes</taxon>
        <taxon>Micrococcales</taxon>
        <taxon>Micrococcaceae</taxon>
        <taxon>Micrococcus</taxon>
    </lineage>
</organism>
<dbReference type="EMBL" id="JACHMC010000001">
    <property type="protein sequence ID" value="MBB4882671.1"/>
    <property type="molecule type" value="Genomic_DNA"/>
</dbReference>
<comment type="similarity">
    <text evidence="1">Belongs to the short-chain dehydrogenases/reductases (SDR) family.</text>
</comment>
<dbReference type="InterPro" id="IPR057326">
    <property type="entry name" value="KR_dom"/>
</dbReference>
<dbReference type="Proteomes" id="UP000560081">
    <property type="component" value="Unassembled WGS sequence"/>
</dbReference>
<evidence type="ECO:0000313" key="4">
    <source>
        <dbReference type="Proteomes" id="UP000560081"/>
    </source>
</evidence>
<reference evidence="3 4" key="1">
    <citation type="submission" date="2020-08" db="EMBL/GenBank/DDBJ databases">
        <title>Sequencing the genomes of 1000 actinobacteria strains.</title>
        <authorList>
            <person name="Klenk H.-P."/>
        </authorList>
    </citation>
    <scope>NUCLEOTIDE SEQUENCE [LARGE SCALE GENOMIC DNA]</scope>
    <source>
        <strain evidence="3 4">DSM 19079</strain>
    </source>
</reference>
<dbReference type="InterPro" id="IPR002347">
    <property type="entry name" value="SDR_fam"/>
</dbReference>
<dbReference type="Pfam" id="PF13561">
    <property type="entry name" value="adh_short_C2"/>
    <property type="match status" value="1"/>
</dbReference>
<evidence type="ECO:0000259" key="2">
    <source>
        <dbReference type="SMART" id="SM00822"/>
    </source>
</evidence>
<gene>
    <name evidence="3" type="ORF">BJ976_001022</name>
</gene>
<dbReference type="PROSITE" id="PS00061">
    <property type="entry name" value="ADH_SHORT"/>
    <property type="match status" value="1"/>
</dbReference>
<accession>A0A4Y8X5E3</accession>
<proteinExistence type="inferred from homology"/>
<dbReference type="RefSeq" id="WP_135027481.1">
    <property type="nucleotide sequence ID" value="NZ_BMLA01000001.1"/>
</dbReference>
<dbReference type="GO" id="GO:0004316">
    <property type="term" value="F:3-oxoacyl-[acyl-carrier-protein] reductase (NADPH) activity"/>
    <property type="evidence" value="ECO:0007669"/>
    <property type="project" value="UniProtKB-EC"/>
</dbReference>
<dbReference type="PANTHER" id="PTHR42760:SF78">
    <property type="entry name" value="3-OXOACYL-[ACYL-CARRIER-PROTEIN] REDUCTASE [NADH]"/>
    <property type="match status" value="1"/>
</dbReference>
<dbReference type="AlphaFoldDB" id="A0A4Y8X5E3"/>
<dbReference type="PRINTS" id="PR00081">
    <property type="entry name" value="GDHRDH"/>
</dbReference>
<feature type="domain" description="Ketoreductase" evidence="2">
    <location>
        <begin position="212"/>
        <end position="396"/>
    </location>
</feature>
<dbReference type="FunFam" id="3.40.50.720:FF:000338">
    <property type="entry name" value="3-oxoacyl-ACP reductase FabG"/>
    <property type="match status" value="1"/>
</dbReference>
<dbReference type="NCBIfam" id="NF006110">
    <property type="entry name" value="PRK08261.1"/>
    <property type="match status" value="1"/>
</dbReference>
<dbReference type="SMART" id="SM00822">
    <property type="entry name" value="PKS_KR"/>
    <property type="match status" value="1"/>
</dbReference>
<dbReference type="Gene3D" id="3.40.50.720">
    <property type="entry name" value="NAD(P)-binding Rossmann-like Domain"/>
    <property type="match status" value="2"/>
</dbReference>
<dbReference type="PANTHER" id="PTHR42760">
    <property type="entry name" value="SHORT-CHAIN DEHYDROGENASES/REDUCTASES FAMILY MEMBER"/>
    <property type="match status" value="1"/>
</dbReference>
<dbReference type="SUPFAM" id="SSF51735">
    <property type="entry name" value="NAD(P)-binding Rossmann-fold domains"/>
    <property type="match status" value="2"/>
</dbReference>
<dbReference type="EC" id="1.1.1.100" evidence="3"/>